<comment type="caution">
    <text evidence="1">The sequence shown here is derived from an EMBL/GenBank/DDBJ whole genome shotgun (WGS) entry which is preliminary data.</text>
</comment>
<dbReference type="EMBL" id="JEMT01026642">
    <property type="protein sequence ID" value="EXX58670.1"/>
    <property type="molecule type" value="Genomic_DNA"/>
</dbReference>
<dbReference type="InterPro" id="IPR051055">
    <property type="entry name" value="PIF1_helicase"/>
</dbReference>
<protein>
    <submittedName>
        <fullName evidence="1">Uncharacterized protein</fullName>
    </submittedName>
</protein>
<accession>A0A015IWJ8</accession>
<organism evidence="1 2">
    <name type="scientific">Rhizophagus irregularis (strain DAOM 197198w)</name>
    <name type="common">Glomus intraradices</name>
    <dbReference type="NCBI Taxonomy" id="1432141"/>
    <lineage>
        <taxon>Eukaryota</taxon>
        <taxon>Fungi</taxon>
        <taxon>Fungi incertae sedis</taxon>
        <taxon>Mucoromycota</taxon>
        <taxon>Glomeromycotina</taxon>
        <taxon>Glomeromycetes</taxon>
        <taxon>Glomerales</taxon>
        <taxon>Glomeraceae</taxon>
        <taxon>Rhizophagus</taxon>
    </lineage>
</organism>
<dbReference type="PANTHER" id="PTHR47642">
    <property type="entry name" value="ATP-DEPENDENT DNA HELICASE"/>
    <property type="match status" value="1"/>
</dbReference>
<dbReference type="PANTHER" id="PTHR47642:SF5">
    <property type="entry name" value="ATP-DEPENDENT DNA HELICASE"/>
    <property type="match status" value="1"/>
</dbReference>
<evidence type="ECO:0000313" key="1">
    <source>
        <dbReference type="EMBL" id="EXX58670.1"/>
    </source>
</evidence>
<proteinExistence type="predicted"/>
<sequence length="484" mass="56580">MNEVVQYLDNLVTTINPGLDMPVPERHPCQKQKSEIRDDQQDYIDLINKLQRHTRCSPGYCLRIDKEGRQFCRFKYPKKIVEKTFVRDDGHGQPELVTARNDLYINPHSRLQLQGWRANVDLKPILSIHAALQYISKYASKAEPRSAAFSDILNQILNESQPEDPLLTSVQKLLLHSVAEWDISAQETCHILLGTPLYHSSRQFVILNLSNEIPRWIRGTGESEKSPDSGRTEKSPLVAYWDRPTELEEFSLFQLYLTHRLVKNRWKECQKENIVRIFLRPSPLREGPQWEDFCHIKVLLHVCHRDLQQLTENETIAWSTLYNNHLEEINTDPIDLLGQPIGNAENEIVVEEEEQLIEDDEEDEFRFDWMFLAEMGLNPSFNCSSDLGSRDMDRNHDWINDPRQRYNDTDLRDIDTFISSDSRISTEEENLTVDYQTLNDNQKKVFNRIESHYHDVLVEHQVEPLRIIVMETAGTGKTYLIEAI</sequence>
<name>A0A015IWJ8_RHIIW</name>
<gene>
    <name evidence="1" type="ORF">RirG_195820</name>
</gene>
<dbReference type="STRING" id="1432141.A0A015IWJ8"/>
<dbReference type="HOGENOM" id="CLU_059677_0_0_1"/>
<dbReference type="Proteomes" id="UP000022910">
    <property type="component" value="Unassembled WGS sequence"/>
</dbReference>
<dbReference type="AlphaFoldDB" id="A0A015IWJ8"/>
<keyword evidence="2" id="KW-1185">Reference proteome</keyword>
<dbReference type="OrthoDB" id="2492878at2759"/>
<evidence type="ECO:0000313" key="2">
    <source>
        <dbReference type="Proteomes" id="UP000022910"/>
    </source>
</evidence>
<dbReference type="OMA" id="NEIPRWI"/>
<reference evidence="1 2" key="1">
    <citation type="submission" date="2014-02" db="EMBL/GenBank/DDBJ databases">
        <title>Single nucleus genome sequencing reveals high similarity among nuclei of an endomycorrhizal fungus.</title>
        <authorList>
            <person name="Lin K."/>
            <person name="Geurts R."/>
            <person name="Zhang Z."/>
            <person name="Limpens E."/>
            <person name="Saunders D.G."/>
            <person name="Mu D."/>
            <person name="Pang E."/>
            <person name="Cao H."/>
            <person name="Cha H."/>
            <person name="Lin T."/>
            <person name="Zhou Q."/>
            <person name="Shang Y."/>
            <person name="Li Y."/>
            <person name="Ivanov S."/>
            <person name="Sharma T."/>
            <person name="Velzen R.V."/>
            <person name="Ruijter N.D."/>
            <person name="Aanen D.K."/>
            <person name="Win J."/>
            <person name="Kamoun S."/>
            <person name="Bisseling T."/>
            <person name="Huang S."/>
        </authorList>
    </citation>
    <scope>NUCLEOTIDE SEQUENCE [LARGE SCALE GENOMIC DNA]</scope>
    <source>
        <strain evidence="2">DAOM197198w</strain>
    </source>
</reference>